<evidence type="ECO:0000256" key="3">
    <source>
        <dbReference type="ARBA" id="ARBA00011928"/>
    </source>
</evidence>
<evidence type="ECO:0000256" key="4">
    <source>
        <dbReference type="ARBA" id="ARBA00022630"/>
    </source>
</evidence>
<dbReference type="Gene3D" id="3.40.462.10">
    <property type="entry name" value="FAD-linked oxidases, C-terminal domain"/>
    <property type="match status" value="1"/>
</dbReference>
<dbReference type="EC" id="1.5.99.12" evidence="3"/>
<dbReference type="InterPro" id="IPR015345">
    <property type="entry name" value="Cytokinin_DH_FAD/cytokin-bd"/>
</dbReference>
<comment type="cofactor">
    <cofactor evidence="1">
        <name>FAD</name>
        <dbReference type="ChEBI" id="CHEBI:57692"/>
    </cofactor>
</comment>
<comment type="caution">
    <text evidence="9">The sequence shown here is derived from an EMBL/GenBank/DDBJ whole genome shotgun (WGS) entry which is preliminary data.</text>
</comment>
<feature type="signal peptide" evidence="7">
    <location>
        <begin position="1"/>
        <end position="20"/>
    </location>
</feature>
<dbReference type="GO" id="GO:0071949">
    <property type="term" value="F:FAD binding"/>
    <property type="evidence" value="ECO:0007669"/>
    <property type="project" value="InterPro"/>
</dbReference>
<evidence type="ECO:0000259" key="8">
    <source>
        <dbReference type="PROSITE" id="PS51387"/>
    </source>
</evidence>
<dbReference type="PROSITE" id="PS51387">
    <property type="entry name" value="FAD_PCMH"/>
    <property type="match status" value="1"/>
</dbReference>
<proteinExistence type="inferred from homology"/>
<dbReference type="InterPro" id="IPR016164">
    <property type="entry name" value="FAD-linked_Oxase-like_C"/>
</dbReference>
<dbReference type="GO" id="GO:0009690">
    <property type="term" value="P:cytokinin metabolic process"/>
    <property type="evidence" value="ECO:0007669"/>
    <property type="project" value="InterPro"/>
</dbReference>
<dbReference type="EMBL" id="JAINDJ010000007">
    <property type="protein sequence ID" value="KAG9442337.1"/>
    <property type="molecule type" value="Genomic_DNA"/>
</dbReference>
<dbReference type="InterPro" id="IPR016170">
    <property type="entry name" value="Cytok_DH_C_sf"/>
</dbReference>
<dbReference type="Gene3D" id="3.30.465.10">
    <property type="match status" value="1"/>
</dbReference>
<dbReference type="SUPFAM" id="SSF56176">
    <property type="entry name" value="FAD-binding/transporter-associated domain-like"/>
    <property type="match status" value="1"/>
</dbReference>
<dbReference type="InterPro" id="IPR016166">
    <property type="entry name" value="FAD-bd_PCMH"/>
</dbReference>
<keyword evidence="6" id="KW-0560">Oxidoreductase</keyword>
<reference evidence="9 10" key="1">
    <citation type="submission" date="2021-07" db="EMBL/GenBank/DDBJ databases">
        <title>The Aristolochia fimbriata genome: insights into angiosperm evolution, floral development and chemical biosynthesis.</title>
        <authorList>
            <person name="Jiao Y."/>
        </authorList>
    </citation>
    <scope>NUCLEOTIDE SEQUENCE [LARGE SCALE GENOMIC DNA]</scope>
    <source>
        <strain evidence="9">IBCAS-2021</strain>
        <tissue evidence="9">Leaf</tissue>
    </source>
</reference>
<evidence type="ECO:0000256" key="1">
    <source>
        <dbReference type="ARBA" id="ARBA00001974"/>
    </source>
</evidence>
<dbReference type="Pfam" id="PF01565">
    <property type="entry name" value="FAD_binding_4"/>
    <property type="match status" value="1"/>
</dbReference>
<evidence type="ECO:0000256" key="7">
    <source>
        <dbReference type="SAM" id="SignalP"/>
    </source>
</evidence>
<keyword evidence="7" id="KW-0732">Signal</keyword>
<dbReference type="GO" id="GO:0019139">
    <property type="term" value="F:cytokinin dehydrogenase activity"/>
    <property type="evidence" value="ECO:0007669"/>
    <property type="project" value="UniProtKB-EC"/>
</dbReference>
<comment type="similarity">
    <text evidence="2">Belongs to the oxygen-dependent FAD-linked oxidoreductase family.</text>
</comment>
<accession>A0AAV7E3E1</accession>
<dbReference type="PANTHER" id="PTHR13878">
    <property type="entry name" value="GULONOLACTONE OXIDASE"/>
    <property type="match status" value="1"/>
</dbReference>
<name>A0AAV7E3E1_ARIFI</name>
<evidence type="ECO:0000256" key="6">
    <source>
        <dbReference type="ARBA" id="ARBA00023002"/>
    </source>
</evidence>
<evidence type="ECO:0000256" key="2">
    <source>
        <dbReference type="ARBA" id="ARBA00005466"/>
    </source>
</evidence>
<evidence type="ECO:0000256" key="5">
    <source>
        <dbReference type="ARBA" id="ARBA00022827"/>
    </source>
</evidence>
<keyword evidence="10" id="KW-1185">Reference proteome</keyword>
<dbReference type="SUPFAM" id="SSF55103">
    <property type="entry name" value="FAD-linked oxidases, C-terminal domain"/>
    <property type="match status" value="1"/>
</dbReference>
<dbReference type="InterPro" id="IPR016167">
    <property type="entry name" value="FAD-bd_PCMH_sub1"/>
</dbReference>
<evidence type="ECO:0000313" key="10">
    <source>
        <dbReference type="Proteomes" id="UP000825729"/>
    </source>
</evidence>
<sequence length="543" mass="60039">MEFPAFVATLNVVLVLLALSSPFEFIQSPTDFGPLNFLQTTNDASEDFGRIVFNTPSAVLRPQSPTEISQLLKFLSASSFSKVTVAAKGVGHSIHGQAQALNGIVVEMGSLPSAIKIHKNGAGEPGFSYADVSGGSLWVELLEESLKHGLAPRSWTDYLYLTVGGTLSNAGISGQTFKHGPQISNVLEMDVVTGKGDLVTCSPTRSSELFNAVLGGLGQFGIITSARILLQEAPERVKWVRAFYDDFDVFTKDQEALVSMADKVDYVEGFIVLSEQSLHSSFVAFPSNLDFAPDFHAEGSPAVYYCIEFVVHNQKQTGESDAEEDQVVEDIAKLLNFIPSRIYSVSVSYFDFLNRVRMEELSLKSRGLWDVSHPWLNMFVPRSGIKKFTELLLGTISPDTFEGPILIYPILRHKWNSNTSAVLPTRAYGEEEEEEEEGEEEEEVVYIVGMLRSANPSVCSRECLEAMLEQNRYISEAAGRSVIGAKQYLPHYAQEQQWRRHFGGKWGRFLARKQEFDPLGILAPGQGIFQRKYSIGGLGLSSQ</sequence>
<keyword evidence="5" id="KW-0274">FAD</keyword>
<dbReference type="AlphaFoldDB" id="A0AAV7E3E1"/>
<protein>
    <recommendedName>
        <fullName evidence="3">cytokinin dehydrogenase</fullName>
        <ecNumber evidence="3">1.5.99.12</ecNumber>
    </recommendedName>
</protein>
<dbReference type="PANTHER" id="PTHR13878:SF107">
    <property type="entry name" value="CYTOKININ DEHYDROGENASE 3"/>
    <property type="match status" value="1"/>
</dbReference>
<feature type="chain" id="PRO_5043496342" description="cytokinin dehydrogenase" evidence="7">
    <location>
        <begin position="21"/>
        <end position="543"/>
    </location>
</feature>
<organism evidence="9 10">
    <name type="scientific">Aristolochia fimbriata</name>
    <name type="common">White veined hardy Dutchman's pipe vine</name>
    <dbReference type="NCBI Taxonomy" id="158543"/>
    <lineage>
        <taxon>Eukaryota</taxon>
        <taxon>Viridiplantae</taxon>
        <taxon>Streptophyta</taxon>
        <taxon>Embryophyta</taxon>
        <taxon>Tracheophyta</taxon>
        <taxon>Spermatophyta</taxon>
        <taxon>Magnoliopsida</taxon>
        <taxon>Magnoliidae</taxon>
        <taxon>Piperales</taxon>
        <taxon>Aristolochiaceae</taxon>
        <taxon>Aristolochia</taxon>
    </lineage>
</organism>
<dbReference type="InterPro" id="IPR016169">
    <property type="entry name" value="FAD-bd_PCMH_sub2"/>
</dbReference>
<dbReference type="Gene3D" id="3.30.43.10">
    <property type="entry name" value="Uridine Diphospho-n-acetylenolpyruvylglucosamine Reductase, domain 2"/>
    <property type="match status" value="1"/>
</dbReference>
<dbReference type="Pfam" id="PF09265">
    <property type="entry name" value="Cytokin-bind"/>
    <property type="match status" value="1"/>
</dbReference>
<keyword evidence="4" id="KW-0285">Flavoprotein</keyword>
<feature type="domain" description="FAD-binding PCMH-type" evidence="8">
    <location>
        <begin position="52"/>
        <end position="233"/>
    </location>
</feature>
<dbReference type="InterPro" id="IPR036318">
    <property type="entry name" value="FAD-bd_PCMH-like_sf"/>
</dbReference>
<dbReference type="Proteomes" id="UP000825729">
    <property type="component" value="Unassembled WGS sequence"/>
</dbReference>
<dbReference type="InterPro" id="IPR050432">
    <property type="entry name" value="FAD-linked_Oxidoreductases_BP"/>
</dbReference>
<gene>
    <name evidence="9" type="ORF">H6P81_018191</name>
</gene>
<dbReference type="InterPro" id="IPR006094">
    <property type="entry name" value="Oxid_FAD_bind_N"/>
</dbReference>
<evidence type="ECO:0000313" key="9">
    <source>
        <dbReference type="EMBL" id="KAG9442337.1"/>
    </source>
</evidence>